<accession>A0A6G1AP87</accession>
<dbReference type="Proteomes" id="UP000475037">
    <property type="component" value="Unassembled WGS sequence"/>
</dbReference>
<dbReference type="EMBL" id="VOAJ01004621">
    <property type="protein sequence ID" value="KAF0877013.1"/>
    <property type="molecule type" value="Genomic_DNA"/>
</dbReference>
<feature type="non-terminal residue" evidence="2">
    <location>
        <position position="1"/>
    </location>
</feature>
<organism evidence="2 3">
    <name type="scientific">Crocuta crocuta</name>
    <name type="common">Spotted hyena</name>
    <dbReference type="NCBI Taxonomy" id="9678"/>
    <lineage>
        <taxon>Eukaryota</taxon>
        <taxon>Metazoa</taxon>
        <taxon>Chordata</taxon>
        <taxon>Craniata</taxon>
        <taxon>Vertebrata</taxon>
        <taxon>Euteleostomi</taxon>
        <taxon>Mammalia</taxon>
        <taxon>Eutheria</taxon>
        <taxon>Laurasiatheria</taxon>
        <taxon>Carnivora</taxon>
        <taxon>Feliformia</taxon>
        <taxon>Hyaenidae</taxon>
        <taxon>Crocuta</taxon>
    </lineage>
</organism>
<dbReference type="GO" id="GO:0003676">
    <property type="term" value="F:nucleic acid binding"/>
    <property type="evidence" value="ECO:0007669"/>
    <property type="project" value="InterPro"/>
</dbReference>
<proteinExistence type="predicted"/>
<evidence type="ECO:0000313" key="2">
    <source>
        <dbReference type="EMBL" id="KAF0877013.1"/>
    </source>
</evidence>
<sequence>PGSEAEKDRPTLLFCANAVRFMIRTAFIYMAPCREKISISCQPFGCTRRPRQQELFSLDWFHQCFVPEIRKFFPMKVLPFTVILILDKAPSHPEPYKFNTKGIKGFYLCSNTTSIIQPQDREVIRTFKAHYM</sequence>
<protein>
    <submittedName>
        <fullName evidence="2">TIGD1 protein</fullName>
    </submittedName>
</protein>
<dbReference type="AlphaFoldDB" id="A0A6G1AP87"/>
<comment type="caution">
    <text evidence="2">The sequence shown here is derived from an EMBL/GenBank/DDBJ whole genome shotgun (WGS) entry which is preliminary data.</text>
</comment>
<dbReference type="Pfam" id="PF03184">
    <property type="entry name" value="DDE_1"/>
    <property type="match status" value="1"/>
</dbReference>
<dbReference type="InterPro" id="IPR004875">
    <property type="entry name" value="DDE_SF_endonuclease_dom"/>
</dbReference>
<keyword evidence="3" id="KW-1185">Reference proteome</keyword>
<evidence type="ECO:0000313" key="3">
    <source>
        <dbReference type="Proteomes" id="UP000475037"/>
    </source>
</evidence>
<evidence type="ECO:0000259" key="1">
    <source>
        <dbReference type="Pfam" id="PF03184"/>
    </source>
</evidence>
<feature type="domain" description="DDE-1" evidence="1">
    <location>
        <begin position="57"/>
        <end position="131"/>
    </location>
</feature>
<gene>
    <name evidence="2" type="primary">Tigd1_12</name>
    <name evidence="2" type="ORF">FOF47_R21993</name>
</gene>
<name>A0A6G1AP87_CROCR</name>
<reference evidence="2 3" key="1">
    <citation type="submission" date="2019-11" db="EMBL/GenBank/DDBJ databases">
        <authorList>
            <person name="Yang C."/>
            <person name="Li F."/>
        </authorList>
    </citation>
    <scope>NUCLEOTIDE SEQUENCE [LARGE SCALE GENOMIC DNA]</scope>
    <source>
        <strain evidence="2">KB4526</strain>
        <tissue evidence="2">Muscle</tissue>
    </source>
</reference>
<feature type="non-terminal residue" evidence="2">
    <location>
        <position position="132"/>
    </location>
</feature>